<evidence type="ECO:0000313" key="5">
    <source>
        <dbReference type="EMBL" id="KJF18781.1"/>
    </source>
</evidence>
<gene>
    <name evidence="5" type="primary">dnaA1</name>
    <name evidence="5" type="ORF">AXFE_03190</name>
</gene>
<name>A0A0D8HNS0_9ACTN</name>
<evidence type="ECO:0000256" key="2">
    <source>
        <dbReference type="ARBA" id="ARBA00022741"/>
    </source>
</evidence>
<dbReference type="InterPro" id="IPR002611">
    <property type="entry name" value="IstB_ATP-bd"/>
</dbReference>
<keyword evidence="6" id="KW-1185">Reference proteome</keyword>
<dbReference type="InterPro" id="IPR027417">
    <property type="entry name" value="P-loop_NTPase"/>
</dbReference>
<comment type="similarity">
    <text evidence="1">Belongs to the IS21/IS1162 putative ATP-binding protein family.</text>
</comment>
<dbReference type="OrthoDB" id="9773429at2"/>
<organism evidence="5 6">
    <name type="scientific">Acidithrix ferrooxidans</name>
    <dbReference type="NCBI Taxonomy" id="1280514"/>
    <lineage>
        <taxon>Bacteria</taxon>
        <taxon>Bacillati</taxon>
        <taxon>Actinomycetota</taxon>
        <taxon>Acidimicrobiia</taxon>
        <taxon>Acidimicrobiales</taxon>
        <taxon>Acidimicrobiaceae</taxon>
        <taxon>Acidithrix</taxon>
    </lineage>
</organism>
<evidence type="ECO:0000313" key="6">
    <source>
        <dbReference type="Proteomes" id="UP000032360"/>
    </source>
</evidence>
<evidence type="ECO:0000256" key="3">
    <source>
        <dbReference type="ARBA" id="ARBA00022840"/>
    </source>
</evidence>
<dbReference type="AlphaFoldDB" id="A0A0D8HNS0"/>
<dbReference type="Gene3D" id="3.40.50.300">
    <property type="entry name" value="P-loop containing nucleotide triphosphate hydrolases"/>
    <property type="match status" value="1"/>
</dbReference>
<dbReference type="Proteomes" id="UP000032360">
    <property type="component" value="Unassembled WGS sequence"/>
</dbReference>
<evidence type="ECO:0000259" key="4">
    <source>
        <dbReference type="SMART" id="SM00382"/>
    </source>
</evidence>
<protein>
    <submittedName>
        <fullName evidence="5">Chromosomal replication initiator protein DnaA</fullName>
    </submittedName>
</protein>
<dbReference type="GO" id="GO:0006260">
    <property type="term" value="P:DNA replication"/>
    <property type="evidence" value="ECO:0007669"/>
    <property type="project" value="TreeGrafter"/>
</dbReference>
<dbReference type="InterPro" id="IPR028350">
    <property type="entry name" value="DNAC/IstB-like"/>
</dbReference>
<evidence type="ECO:0000256" key="1">
    <source>
        <dbReference type="ARBA" id="ARBA00008059"/>
    </source>
</evidence>
<dbReference type="InterPro" id="IPR003593">
    <property type="entry name" value="AAA+_ATPase"/>
</dbReference>
<proteinExistence type="inferred from homology"/>
<dbReference type="EMBL" id="JXYS01000006">
    <property type="protein sequence ID" value="KJF18781.1"/>
    <property type="molecule type" value="Genomic_DNA"/>
</dbReference>
<keyword evidence="2" id="KW-0547">Nucleotide-binding</keyword>
<dbReference type="GO" id="GO:0005524">
    <property type="term" value="F:ATP binding"/>
    <property type="evidence" value="ECO:0007669"/>
    <property type="project" value="UniProtKB-KW"/>
</dbReference>
<dbReference type="PANTHER" id="PTHR30050:SF4">
    <property type="entry name" value="ATP-BINDING PROTEIN RV3427C IN INSERTION SEQUENCE-RELATED"/>
    <property type="match status" value="1"/>
</dbReference>
<dbReference type="InterPro" id="IPR047661">
    <property type="entry name" value="IstB"/>
</dbReference>
<dbReference type="NCBIfam" id="NF038214">
    <property type="entry name" value="IS21_help_AAA"/>
    <property type="match status" value="1"/>
</dbReference>
<dbReference type="PIRSF" id="PIRSF003073">
    <property type="entry name" value="DNAC_TnpB_IstB"/>
    <property type="match status" value="1"/>
</dbReference>
<keyword evidence="3" id="KW-0067">ATP-binding</keyword>
<dbReference type="PATRIC" id="fig|1280514.3.peg.439"/>
<dbReference type="STRING" id="1280514.AXFE_03190"/>
<dbReference type="Pfam" id="PF01695">
    <property type="entry name" value="IstB_IS21"/>
    <property type="match status" value="1"/>
</dbReference>
<feature type="domain" description="AAA+ ATPase" evidence="4">
    <location>
        <begin position="99"/>
        <end position="230"/>
    </location>
</feature>
<dbReference type="SMART" id="SM00382">
    <property type="entry name" value="AAA"/>
    <property type="match status" value="1"/>
</dbReference>
<dbReference type="SUPFAM" id="SSF52540">
    <property type="entry name" value="P-loop containing nucleoside triphosphate hydrolases"/>
    <property type="match status" value="1"/>
</dbReference>
<dbReference type="RefSeq" id="WP_052604136.1">
    <property type="nucleotide sequence ID" value="NZ_JXYS01000006.1"/>
</dbReference>
<sequence length="252" mass="27994">MSSEAIVTQHLNSLGLSGALEEFHRQLNEPASLSLGFEERLAMILGAQVDLRVNRRIQRRIKEAELKVLAHPGEIDFSVDRGVPKAKVAEILSLGFLRRHHNLLVTGPTGCGKTYLICAIAHSAIVADHTVRYFRLSHLLEQITIARADGTYKSFLTKIRSKDVILIDDFGLAPIASRGSRELLDILDERIGVGSTIIASQLPVSTWYQSFEDLTVADSILDRLVHDSMRLEMKGESMRKIRAQHSEMGDGS</sequence>
<dbReference type="CDD" id="cd00009">
    <property type="entry name" value="AAA"/>
    <property type="match status" value="1"/>
</dbReference>
<dbReference type="PANTHER" id="PTHR30050">
    <property type="entry name" value="CHROMOSOMAL REPLICATION INITIATOR PROTEIN DNAA"/>
    <property type="match status" value="1"/>
</dbReference>
<accession>A0A0D8HNS0</accession>
<comment type="caution">
    <text evidence="5">The sequence shown here is derived from an EMBL/GenBank/DDBJ whole genome shotgun (WGS) entry which is preliminary data.</text>
</comment>
<reference evidence="5 6" key="1">
    <citation type="submission" date="2015-01" db="EMBL/GenBank/DDBJ databases">
        <title>Draft genome of the acidophilic iron oxidizer Acidithrix ferrooxidans strain Py-F3.</title>
        <authorList>
            <person name="Poehlein A."/>
            <person name="Eisen S."/>
            <person name="Schloemann M."/>
            <person name="Johnson B.D."/>
            <person name="Daniel R."/>
            <person name="Muehling M."/>
        </authorList>
    </citation>
    <scope>NUCLEOTIDE SEQUENCE [LARGE SCALE GENOMIC DNA]</scope>
    <source>
        <strain evidence="5 6">Py-F3</strain>
    </source>
</reference>